<dbReference type="PANTHER" id="PTHR48078:SF19">
    <property type="entry name" value="ACT DOMAIN-CONTAINING PROTEIN"/>
    <property type="match status" value="1"/>
</dbReference>
<dbReference type="GO" id="GO:0003941">
    <property type="term" value="F:L-serine ammonia-lyase activity"/>
    <property type="evidence" value="ECO:0007669"/>
    <property type="project" value="TreeGrafter"/>
</dbReference>
<dbReference type="OrthoDB" id="4418812at2759"/>
<dbReference type="Pfam" id="PF00291">
    <property type="entry name" value="PALP"/>
    <property type="match status" value="1"/>
</dbReference>
<evidence type="ECO:0000256" key="4">
    <source>
        <dbReference type="ARBA" id="ARBA00023239"/>
    </source>
</evidence>
<dbReference type="CDD" id="cd04886">
    <property type="entry name" value="ACT_ThrD-II-like"/>
    <property type="match status" value="1"/>
</dbReference>
<evidence type="ECO:0000313" key="8">
    <source>
        <dbReference type="EMBL" id="KAF6024272.1"/>
    </source>
</evidence>
<keyword evidence="3" id="KW-0663">Pyridoxal phosphate</keyword>
<name>A0A7J7JDB4_BUGNE</name>
<dbReference type="GO" id="GO:0006565">
    <property type="term" value="P:L-serine catabolic process"/>
    <property type="evidence" value="ECO:0007669"/>
    <property type="project" value="TreeGrafter"/>
</dbReference>
<dbReference type="GO" id="GO:0009097">
    <property type="term" value="P:isoleucine biosynthetic process"/>
    <property type="evidence" value="ECO:0007669"/>
    <property type="project" value="TreeGrafter"/>
</dbReference>
<protein>
    <recommendedName>
        <fullName evidence="5">L-serine deaminase</fullName>
    </recommendedName>
    <alternativeName>
        <fullName evidence="6">L-threonine dehydratase</fullName>
    </alternativeName>
</protein>
<dbReference type="EMBL" id="VXIV02002596">
    <property type="protein sequence ID" value="KAF6024272.1"/>
    <property type="molecule type" value="Genomic_DNA"/>
</dbReference>
<comment type="cofactor">
    <cofactor evidence="1">
        <name>pyridoxal 5'-phosphate</name>
        <dbReference type="ChEBI" id="CHEBI:597326"/>
    </cofactor>
</comment>
<dbReference type="InterPro" id="IPR036052">
    <property type="entry name" value="TrpB-like_PALP_sf"/>
</dbReference>
<dbReference type="Gene3D" id="3.40.50.1100">
    <property type="match status" value="1"/>
</dbReference>
<sequence length="302" mass="31824">MKVQNCKVFGANVIVAGEDLGESKKIALVLAKKFGMSYVNGYDHPEIIAGQGTAGLEILEQVENIDAVVIPVGGGGLIAGVALAIKSLNPAIQIIGVEPERCCSFAEALKHGKPVASHVEHTLADGLAVPTVGVNAFVTAKDLVDKMVSVSEQAIALAILRLVEQEKAVIEGAGAVGVAAILEEKLPELKGKRVVVMLCGGNIDTSILGRCLERGLAADGRLVAFKVLVPDSCGAIADVSKLIGDMGVSIKDMLHERAWIKSDVFQVAVKVVCETRDKAQSLALEQKLRDTYQMLSWNLPAV</sequence>
<evidence type="ECO:0000256" key="6">
    <source>
        <dbReference type="ARBA" id="ARBA00042605"/>
    </source>
</evidence>
<keyword evidence="9" id="KW-1185">Reference proteome</keyword>
<evidence type="ECO:0000256" key="3">
    <source>
        <dbReference type="ARBA" id="ARBA00022898"/>
    </source>
</evidence>
<comment type="caution">
    <text evidence="8">The sequence shown here is derived from an EMBL/GenBank/DDBJ whole genome shotgun (WGS) entry which is preliminary data.</text>
</comment>
<proteinExistence type="inferred from homology"/>
<dbReference type="PANTHER" id="PTHR48078">
    <property type="entry name" value="THREONINE DEHYDRATASE, MITOCHONDRIAL-RELATED"/>
    <property type="match status" value="1"/>
</dbReference>
<organism evidence="8 9">
    <name type="scientific">Bugula neritina</name>
    <name type="common">Brown bryozoan</name>
    <name type="synonym">Sertularia neritina</name>
    <dbReference type="NCBI Taxonomy" id="10212"/>
    <lineage>
        <taxon>Eukaryota</taxon>
        <taxon>Metazoa</taxon>
        <taxon>Spiralia</taxon>
        <taxon>Lophotrochozoa</taxon>
        <taxon>Bryozoa</taxon>
        <taxon>Gymnolaemata</taxon>
        <taxon>Cheilostomatida</taxon>
        <taxon>Flustrina</taxon>
        <taxon>Buguloidea</taxon>
        <taxon>Bugulidae</taxon>
        <taxon>Bugula</taxon>
    </lineage>
</organism>
<dbReference type="Proteomes" id="UP000593567">
    <property type="component" value="Unassembled WGS sequence"/>
</dbReference>
<dbReference type="InterPro" id="IPR044561">
    <property type="entry name" value="ACT_ThrD-II-like"/>
</dbReference>
<evidence type="ECO:0000256" key="1">
    <source>
        <dbReference type="ARBA" id="ARBA00001933"/>
    </source>
</evidence>
<dbReference type="InterPro" id="IPR001926">
    <property type="entry name" value="TrpB-like_PALP"/>
</dbReference>
<accession>A0A7J7JDB4</accession>
<evidence type="ECO:0000256" key="2">
    <source>
        <dbReference type="ARBA" id="ARBA00010869"/>
    </source>
</evidence>
<evidence type="ECO:0000256" key="5">
    <source>
        <dbReference type="ARBA" id="ARBA00041766"/>
    </source>
</evidence>
<dbReference type="FunFam" id="3.40.50.1100:FF:000007">
    <property type="entry name" value="L-threonine dehydratase catabolic TdcB"/>
    <property type="match status" value="1"/>
</dbReference>
<dbReference type="InterPro" id="IPR050147">
    <property type="entry name" value="Ser/Thr_Dehydratase"/>
</dbReference>
<evidence type="ECO:0000259" key="7">
    <source>
        <dbReference type="Pfam" id="PF00291"/>
    </source>
</evidence>
<reference evidence="8" key="1">
    <citation type="submission" date="2020-06" db="EMBL/GenBank/DDBJ databases">
        <title>Draft genome of Bugula neritina, a colonial animal packing powerful symbionts and potential medicines.</title>
        <authorList>
            <person name="Rayko M."/>
        </authorList>
    </citation>
    <scope>NUCLEOTIDE SEQUENCE [LARGE SCALE GENOMIC DNA]</scope>
    <source>
        <strain evidence="8">Kwan_BN1</strain>
    </source>
</reference>
<dbReference type="AlphaFoldDB" id="A0A7J7JDB4"/>
<dbReference type="GO" id="GO:0006567">
    <property type="term" value="P:L-threonine catabolic process"/>
    <property type="evidence" value="ECO:0007669"/>
    <property type="project" value="TreeGrafter"/>
</dbReference>
<gene>
    <name evidence="8" type="ORF">EB796_017413</name>
</gene>
<feature type="domain" description="Tryptophan synthase beta chain-like PALP" evidence="7">
    <location>
        <begin position="2"/>
        <end position="200"/>
    </location>
</feature>
<dbReference type="GO" id="GO:0004794">
    <property type="term" value="F:threonine deaminase activity"/>
    <property type="evidence" value="ECO:0007669"/>
    <property type="project" value="TreeGrafter"/>
</dbReference>
<comment type="similarity">
    <text evidence="2">Belongs to the serine/threonine dehydratase family.</text>
</comment>
<keyword evidence="4" id="KW-0456">Lyase</keyword>
<dbReference type="SUPFAM" id="SSF53686">
    <property type="entry name" value="Tryptophan synthase beta subunit-like PLP-dependent enzymes"/>
    <property type="match status" value="1"/>
</dbReference>
<evidence type="ECO:0000313" key="9">
    <source>
        <dbReference type="Proteomes" id="UP000593567"/>
    </source>
</evidence>